<evidence type="ECO:0000313" key="2">
    <source>
        <dbReference type="Proteomes" id="UP001165080"/>
    </source>
</evidence>
<keyword evidence="2" id="KW-1185">Reference proteome</keyword>
<comment type="caution">
    <text evidence="1">The sequence shown here is derived from an EMBL/GenBank/DDBJ whole genome shotgun (WGS) entry which is preliminary data.</text>
</comment>
<dbReference type="AlphaFoldDB" id="A0A9W6F687"/>
<sequence>MGEVMRVMDVWFMLHGEWNGGMQDGGMEEEEQAQRRHRAAALSCELCGCYAWRRWRQGVVVGLEGGYRSGGRDGDGVVSFLGGEVGAAHGRADMAAAAVVVASCGGTVGPLP</sequence>
<dbReference type="EMBL" id="BRXU01000020">
    <property type="protein sequence ID" value="GLC57854.1"/>
    <property type="molecule type" value="Genomic_DNA"/>
</dbReference>
<organism evidence="1 2">
    <name type="scientific">Pleodorina starrii</name>
    <dbReference type="NCBI Taxonomy" id="330485"/>
    <lineage>
        <taxon>Eukaryota</taxon>
        <taxon>Viridiplantae</taxon>
        <taxon>Chlorophyta</taxon>
        <taxon>core chlorophytes</taxon>
        <taxon>Chlorophyceae</taxon>
        <taxon>CS clade</taxon>
        <taxon>Chlamydomonadales</taxon>
        <taxon>Volvocaceae</taxon>
        <taxon>Pleodorina</taxon>
    </lineage>
</organism>
<proteinExistence type="predicted"/>
<reference evidence="1 2" key="1">
    <citation type="journal article" date="2023" name="Commun. Biol.">
        <title>Reorganization of the ancestral sex-determining regions during the evolution of trioecy in Pleodorina starrii.</title>
        <authorList>
            <person name="Takahashi K."/>
            <person name="Suzuki S."/>
            <person name="Kawai-Toyooka H."/>
            <person name="Yamamoto K."/>
            <person name="Hamaji T."/>
            <person name="Ootsuki R."/>
            <person name="Yamaguchi H."/>
            <person name="Kawachi M."/>
            <person name="Higashiyama T."/>
            <person name="Nozaki H."/>
        </authorList>
    </citation>
    <scope>NUCLEOTIDE SEQUENCE [LARGE SCALE GENOMIC DNA]</scope>
    <source>
        <strain evidence="1 2">NIES-4479</strain>
    </source>
</reference>
<name>A0A9W6F687_9CHLO</name>
<gene>
    <name evidence="1" type="primary">PLESTBF000624</name>
    <name evidence="1" type="ORF">PLESTB_001281100</name>
</gene>
<protein>
    <submittedName>
        <fullName evidence="1">Uncharacterized protein</fullName>
    </submittedName>
</protein>
<accession>A0A9W6F687</accession>
<dbReference type="Proteomes" id="UP001165080">
    <property type="component" value="Unassembled WGS sequence"/>
</dbReference>
<evidence type="ECO:0000313" key="1">
    <source>
        <dbReference type="EMBL" id="GLC57854.1"/>
    </source>
</evidence>